<dbReference type="PROSITE" id="PS50297">
    <property type="entry name" value="ANK_REP_REGION"/>
    <property type="match status" value="1"/>
</dbReference>
<dbReference type="Gene3D" id="1.25.40.20">
    <property type="entry name" value="Ankyrin repeat-containing domain"/>
    <property type="match status" value="1"/>
</dbReference>
<keyword evidence="2 3" id="KW-0040">ANK repeat</keyword>
<dbReference type="InterPro" id="IPR002110">
    <property type="entry name" value="Ankyrin_rpt"/>
</dbReference>
<evidence type="ECO:0000313" key="4">
    <source>
        <dbReference type="EMBL" id="KAJ3647029.1"/>
    </source>
</evidence>
<dbReference type="PANTHER" id="PTHR24198">
    <property type="entry name" value="ANKYRIN REPEAT AND PROTEIN KINASE DOMAIN-CONTAINING PROTEIN"/>
    <property type="match status" value="1"/>
</dbReference>
<dbReference type="PROSITE" id="PS50088">
    <property type="entry name" value="ANK_REPEAT"/>
    <property type="match status" value="1"/>
</dbReference>
<feature type="repeat" description="ANK" evidence="3">
    <location>
        <begin position="139"/>
        <end position="171"/>
    </location>
</feature>
<dbReference type="SUPFAM" id="SSF48403">
    <property type="entry name" value="Ankyrin repeat"/>
    <property type="match status" value="1"/>
</dbReference>
<accession>A0AA38I0K2</accession>
<evidence type="ECO:0000313" key="5">
    <source>
        <dbReference type="Proteomes" id="UP001168821"/>
    </source>
</evidence>
<reference evidence="4" key="1">
    <citation type="journal article" date="2023" name="G3 (Bethesda)">
        <title>Whole genome assemblies of Zophobas morio and Tenebrio molitor.</title>
        <authorList>
            <person name="Kaur S."/>
            <person name="Stinson S.A."/>
            <person name="diCenzo G.C."/>
        </authorList>
    </citation>
    <scope>NUCLEOTIDE SEQUENCE</scope>
    <source>
        <strain evidence="4">QUZm001</strain>
    </source>
</reference>
<gene>
    <name evidence="4" type="ORF">Zmor_024578</name>
</gene>
<evidence type="ECO:0000256" key="2">
    <source>
        <dbReference type="ARBA" id="ARBA00023043"/>
    </source>
</evidence>
<dbReference type="Pfam" id="PF12796">
    <property type="entry name" value="Ank_2"/>
    <property type="match status" value="1"/>
</dbReference>
<dbReference type="InterPro" id="IPR036770">
    <property type="entry name" value="Ankyrin_rpt-contain_sf"/>
</dbReference>
<name>A0AA38I0K2_9CUCU</name>
<evidence type="ECO:0000256" key="3">
    <source>
        <dbReference type="PROSITE-ProRule" id="PRU00023"/>
    </source>
</evidence>
<evidence type="ECO:0008006" key="6">
    <source>
        <dbReference type="Google" id="ProtNLM"/>
    </source>
</evidence>
<comment type="caution">
    <text evidence="4">The sequence shown here is derived from an EMBL/GenBank/DDBJ whole genome shotgun (WGS) entry which is preliminary data.</text>
</comment>
<proteinExistence type="predicted"/>
<keyword evidence="1" id="KW-0677">Repeat</keyword>
<dbReference type="PANTHER" id="PTHR24198:SF165">
    <property type="entry name" value="ANKYRIN REPEAT-CONTAINING PROTEIN-RELATED"/>
    <property type="match status" value="1"/>
</dbReference>
<sequence length="517" mass="60376">MSSSDSEDSYQFGYYSVSQYENQAGPPLIKKKSRLIAAVVQNQVEILRNLLDSPRWYKVRDANGYSLLQIAIFRDNVEVFDYLLSIPNFPLEFKNKKGQTALIFALGSHEFRGIYVWMREHFAYELIKKGACIDEESFQGQNALHAALLNSYFRTAKLIIQRGADVNVINSYRETPLDVAMFENQSELAMTLLVYGAQPTVYNFEQSVLYDNTFEVQETLFMYIYDQYSDVELGLDVLLKLADAKSPLFYHIIQCPIKITIKYRSLDLYLRMLGSMNTDCLIFFIQKFGLYINELFAKGIFSDPYENFDIAYERPICLKNLNVMLSSELRPTVINFISNANSTLIFQDLMEIYDETAITHFYCYLLSYGLNIGESDLQTVYKKFGYCEFFKILLHMDVQMGISEDSVKNAVAVFVYDINMNLNRLFEEHLRYCEDSINELRHYFVHPELNEICYNCDYSVPDSPEMPVLVELARNVFREFFIKKFKIQTCKEFYTRLNGLPISHVHKKIITYETTLY</sequence>
<dbReference type="Proteomes" id="UP001168821">
    <property type="component" value="Unassembled WGS sequence"/>
</dbReference>
<organism evidence="4 5">
    <name type="scientific">Zophobas morio</name>
    <dbReference type="NCBI Taxonomy" id="2755281"/>
    <lineage>
        <taxon>Eukaryota</taxon>
        <taxon>Metazoa</taxon>
        <taxon>Ecdysozoa</taxon>
        <taxon>Arthropoda</taxon>
        <taxon>Hexapoda</taxon>
        <taxon>Insecta</taxon>
        <taxon>Pterygota</taxon>
        <taxon>Neoptera</taxon>
        <taxon>Endopterygota</taxon>
        <taxon>Coleoptera</taxon>
        <taxon>Polyphaga</taxon>
        <taxon>Cucujiformia</taxon>
        <taxon>Tenebrionidae</taxon>
        <taxon>Zophobas</taxon>
    </lineage>
</organism>
<dbReference type="EMBL" id="JALNTZ010000007">
    <property type="protein sequence ID" value="KAJ3647029.1"/>
    <property type="molecule type" value="Genomic_DNA"/>
</dbReference>
<evidence type="ECO:0000256" key="1">
    <source>
        <dbReference type="ARBA" id="ARBA00022737"/>
    </source>
</evidence>
<protein>
    <recommendedName>
        <fullName evidence="6">Ankyrin repeat-containing protein</fullName>
    </recommendedName>
</protein>
<dbReference type="SMART" id="SM00248">
    <property type="entry name" value="ANK"/>
    <property type="match status" value="5"/>
</dbReference>
<keyword evidence="5" id="KW-1185">Reference proteome</keyword>
<dbReference type="AlphaFoldDB" id="A0AA38I0K2"/>